<name>A0A1E3TFB9_MYCSH</name>
<dbReference type="InterPro" id="IPR013216">
    <property type="entry name" value="Methyltransf_11"/>
</dbReference>
<evidence type="ECO:0000313" key="7">
    <source>
        <dbReference type="EMBL" id="SRX95439.1"/>
    </source>
</evidence>
<dbReference type="OrthoDB" id="9769602at2"/>
<organism evidence="7 8">
    <name type="scientific">Mycobacterium shimoidei</name>
    <dbReference type="NCBI Taxonomy" id="29313"/>
    <lineage>
        <taxon>Bacteria</taxon>
        <taxon>Bacillati</taxon>
        <taxon>Actinomycetota</taxon>
        <taxon>Actinomycetes</taxon>
        <taxon>Mycobacteriales</taxon>
        <taxon>Mycobacteriaceae</taxon>
        <taxon>Mycobacterium</taxon>
    </lineage>
</organism>
<dbReference type="SUPFAM" id="SSF53335">
    <property type="entry name" value="S-adenosyl-L-methionine-dependent methyltransferases"/>
    <property type="match status" value="1"/>
</dbReference>
<evidence type="ECO:0000256" key="3">
    <source>
        <dbReference type="ARBA" id="ARBA00022679"/>
    </source>
</evidence>
<evidence type="ECO:0000256" key="2">
    <source>
        <dbReference type="ARBA" id="ARBA00022603"/>
    </source>
</evidence>
<proteinExistence type="inferred from homology"/>
<keyword evidence="8" id="KW-1185">Reference proteome</keyword>
<protein>
    <submittedName>
        <fullName evidence="7">Putative methyltransferase (Methylase) [Mycobacterium tuberculosis H37Rv]</fullName>
    </submittedName>
</protein>
<keyword evidence="1" id="KW-0443">Lipid metabolism</keyword>
<comment type="function">
    <text evidence="4">Catalyzes the methylation of the lipid moiety of the intermediate compounds phthiotriol and glycosylated phenolphthiotriol dimycoserosates to form phthiocerol dimycocerosates (DIM A) and glycosylated phenolphthiocerol dimycocerosates (PGL).</text>
</comment>
<dbReference type="STRING" id="29313.BHQ16_13125"/>
<keyword evidence="3 7" id="KW-0808">Transferase</keyword>
<sequence>MPTTTERINDAGYRLYKAFINKIWYPFLTRRLDAEEVTFLNYGYEDDPPLSLPLDESDEPNRYSINLYHQVATQVDLTGKTVLEVSCGHGGGAAYLTRTLKPGSYTGLDYNPDGVAYCRKHHQMPGLDFVQGDAENLPFDDESFDAVINVEASHAYPALSRFLAEVVRVLRPGGDFLYADFRGSSEFPGWDAALADMPLRQVSKRVINDSVVRSLDNSAQRKLDLISHRLPAFIRPFSRHFAGVPGTGIYNVIKSGDAEYRIYRFTKD</sequence>
<dbReference type="NCBIfam" id="NF045823">
    <property type="entry name" value="PthPhpthDimycoMt"/>
    <property type="match status" value="1"/>
</dbReference>
<evidence type="ECO:0000256" key="4">
    <source>
        <dbReference type="ARBA" id="ARBA00037600"/>
    </source>
</evidence>
<dbReference type="EMBL" id="UEGW01000001">
    <property type="protein sequence ID" value="SRX95439.1"/>
    <property type="molecule type" value="Genomic_DNA"/>
</dbReference>
<dbReference type="Pfam" id="PF08241">
    <property type="entry name" value="Methyltransf_11"/>
    <property type="match status" value="1"/>
</dbReference>
<dbReference type="GO" id="GO:0032259">
    <property type="term" value="P:methylation"/>
    <property type="evidence" value="ECO:0007669"/>
    <property type="project" value="UniProtKB-KW"/>
</dbReference>
<reference evidence="7 8" key="1">
    <citation type="submission" date="2018-05" db="EMBL/GenBank/DDBJ databases">
        <authorList>
            <consortium name="IHU Genomes"/>
        </authorList>
    </citation>
    <scope>NUCLEOTIDE SEQUENCE [LARGE SCALE GENOMIC DNA]</scope>
    <source>
        <strain evidence="7 8">P7336</strain>
    </source>
</reference>
<dbReference type="CDD" id="cd02440">
    <property type="entry name" value="AdoMet_MTases"/>
    <property type="match status" value="1"/>
</dbReference>
<gene>
    <name evidence="7" type="ORF">MSP7336_03708</name>
</gene>
<dbReference type="InterPro" id="IPR054877">
    <property type="entry name" value="PthPhpthDimycoMt"/>
</dbReference>
<accession>A0A1E3TFB9</accession>
<dbReference type="InterPro" id="IPR050447">
    <property type="entry name" value="Erg6_SMT_methyltransf"/>
</dbReference>
<feature type="domain" description="Methyltransferase type 11" evidence="6">
    <location>
        <begin position="83"/>
        <end position="177"/>
    </location>
</feature>
<evidence type="ECO:0000256" key="1">
    <source>
        <dbReference type="ARBA" id="ARBA00022516"/>
    </source>
</evidence>
<dbReference type="InterPro" id="IPR029063">
    <property type="entry name" value="SAM-dependent_MTases_sf"/>
</dbReference>
<dbReference type="GO" id="GO:0008757">
    <property type="term" value="F:S-adenosylmethionine-dependent methyltransferase activity"/>
    <property type="evidence" value="ECO:0007669"/>
    <property type="project" value="InterPro"/>
</dbReference>
<dbReference type="PANTHER" id="PTHR44068:SF11">
    <property type="entry name" value="GERANYL DIPHOSPHATE 2-C-METHYLTRANSFERASE"/>
    <property type="match status" value="1"/>
</dbReference>
<keyword evidence="2 7" id="KW-0489">Methyltransferase</keyword>
<dbReference type="Proteomes" id="UP000252015">
    <property type="component" value="Unassembled WGS sequence"/>
</dbReference>
<keyword evidence="1" id="KW-0444">Lipid biosynthesis</keyword>
<dbReference type="AlphaFoldDB" id="A0A1E3TFB9"/>
<dbReference type="PANTHER" id="PTHR44068">
    <property type="entry name" value="ZGC:194242"/>
    <property type="match status" value="1"/>
</dbReference>
<evidence type="ECO:0000259" key="6">
    <source>
        <dbReference type="Pfam" id="PF08241"/>
    </source>
</evidence>
<dbReference type="RefSeq" id="WP_069396492.1">
    <property type="nucleotide sequence ID" value="NZ_JACKUN010000032.1"/>
</dbReference>
<evidence type="ECO:0000313" key="8">
    <source>
        <dbReference type="Proteomes" id="UP000252015"/>
    </source>
</evidence>
<evidence type="ECO:0000256" key="5">
    <source>
        <dbReference type="ARBA" id="ARBA00038330"/>
    </source>
</evidence>
<comment type="similarity">
    <text evidence="5">Belongs to the methyltransferase superfamily. Phthiotriol/phenolphthiotriol dimycocerosates methyltransferase family.</text>
</comment>
<dbReference type="Gene3D" id="3.40.50.150">
    <property type="entry name" value="Vaccinia Virus protein VP39"/>
    <property type="match status" value="1"/>
</dbReference>